<organism evidence="2 3">
    <name type="scientific">Nephila pilipes</name>
    <name type="common">Giant wood spider</name>
    <name type="synonym">Nephila maculata</name>
    <dbReference type="NCBI Taxonomy" id="299642"/>
    <lineage>
        <taxon>Eukaryota</taxon>
        <taxon>Metazoa</taxon>
        <taxon>Ecdysozoa</taxon>
        <taxon>Arthropoda</taxon>
        <taxon>Chelicerata</taxon>
        <taxon>Arachnida</taxon>
        <taxon>Araneae</taxon>
        <taxon>Araneomorphae</taxon>
        <taxon>Entelegynae</taxon>
        <taxon>Araneoidea</taxon>
        <taxon>Nephilidae</taxon>
        <taxon>Nephila</taxon>
    </lineage>
</organism>
<keyword evidence="1" id="KW-0812">Transmembrane</keyword>
<feature type="transmembrane region" description="Helical" evidence="1">
    <location>
        <begin position="358"/>
        <end position="378"/>
    </location>
</feature>
<proteinExistence type="predicted"/>
<feature type="transmembrane region" description="Helical" evidence="1">
    <location>
        <begin position="64"/>
        <end position="81"/>
    </location>
</feature>
<keyword evidence="1" id="KW-0472">Membrane</keyword>
<feature type="transmembrane region" description="Helical" evidence="1">
    <location>
        <begin position="33"/>
        <end position="58"/>
    </location>
</feature>
<name>A0A8X6IYB0_NEPPI</name>
<dbReference type="EMBL" id="BMAW01048261">
    <property type="protein sequence ID" value="GFS65015.1"/>
    <property type="molecule type" value="Genomic_DNA"/>
</dbReference>
<sequence>MKTQFGLLFTIARISGLPLYPSYPALSTKFMRVFYWTINILRISSLLYSCVSICVLLSAVTLRITYLSFNIFGAVVAFVIVSKRHKIRKVVATLIQLSLELNHDSFVGSRYSTPIGALLGVLVAIIAVSQIVFFTKRNLDSRWKVITIFGTPLSNHTRRIFFDIHHFAIIFTYTNSAAIVGISSLIIFNIYTAMDNITKRYHKRIQEMLNKIPIVSDDIFANISFFRRIFDCIREVEEAVALSTLFLYGASITWIFSSFNVVILQGSAYKNIVAYGFVGVTCLMALVVILMLTISASNIVLRDKALKRSLVHFAEKPFKFGVLPPHHVFHFTLMHQINLLSQLIREYKFQLTGGHMFVIRRGLILTGIGIIFSYGVVIDQLKND</sequence>
<protein>
    <recommendedName>
        <fullName evidence="4">Gustatory receptor</fullName>
    </recommendedName>
</protein>
<reference evidence="2" key="1">
    <citation type="submission" date="2020-08" db="EMBL/GenBank/DDBJ databases">
        <title>Multicomponent nature underlies the extraordinary mechanical properties of spider dragline silk.</title>
        <authorList>
            <person name="Kono N."/>
            <person name="Nakamura H."/>
            <person name="Mori M."/>
            <person name="Yoshida Y."/>
            <person name="Ohtoshi R."/>
            <person name="Malay A.D."/>
            <person name="Moran D.A.P."/>
            <person name="Tomita M."/>
            <person name="Numata K."/>
            <person name="Arakawa K."/>
        </authorList>
    </citation>
    <scope>NUCLEOTIDE SEQUENCE</scope>
</reference>
<dbReference type="AlphaFoldDB" id="A0A8X6IYB0"/>
<feature type="transmembrane region" description="Helical" evidence="1">
    <location>
        <begin position="272"/>
        <end position="301"/>
    </location>
</feature>
<evidence type="ECO:0008006" key="4">
    <source>
        <dbReference type="Google" id="ProtNLM"/>
    </source>
</evidence>
<keyword evidence="3" id="KW-1185">Reference proteome</keyword>
<evidence type="ECO:0000313" key="2">
    <source>
        <dbReference type="EMBL" id="GFS65015.1"/>
    </source>
</evidence>
<feature type="transmembrane region" description="Helical" evidence="1">
    <location>
        <begin position="115"/>
        <end position="134"/>
    </location>
</feature>
<comment type="caution">
    <text evidence="2">The sequence shown here is derived from an EMBL/GenBank/DDBJ whole genome shotgun (WGS) entry which is preliminary data.</text>
</comment>
<keyword evidence="1" id="KW-1133">Transmembrane helix</keyword>
<evidence type="ECO:0000313" key="3">
    <source>
        <dbReference type="Proteomes" id="UP000887013"/>
    </source>
</evidence>
<gene>
    <name evidence="2" type="primary">AVEN_31147_1</name>
    <name evidence="2" type="ORF">NPIL_259931</name>
</gene>
<feature type="transmembrane region" description="Helical" evidence="1">
    <location>
        <begin position="167"/>
        <end position="194"/>
    </location>
</feature>
<evidence type="ECO:0000256" key="1">
    <source>
        <dbReference type="SAM" id="Phobius"/>
    </source>
</evidence>
<dbReference type="Proteomes" id="UP000887013">
    <property type="component" value="Unassembled WGS sequence"/>
</dbReference>
<accession>A0A8X6IYB0</accession>
<dbReference type="OrthoDB" id="6419302at2759"/>
<feature type="transmembrane region" description="Helical" evidence="1">
    <location>
        <begin position="245"/>
        <end position="266"/>
    </location>
</feature>